<dbReference type="Proteomes" id="UP001155380">
    <property type="component" value="Unassembled WGS sequence"/>
</dbReference>
<dbReference type="InterPro" id="IPR025110">
    <property type="entry name" value="AMP-bd_C"/>
</dbReference>
<dbReference type="InterPro" id="IPR020459">
    <property type="entry name" value="AMP-binding"/>
</dbReference>
<dbReference type="Gene3D" id="2.30.38.10">
    <property type="entry name" value="Luciferase, Domain 3"/>
    <property type="match status" value="1"/>
</dbReference>
<dbReference type="Gene3D" id="3.40.50.980">
    <property type="match status" value="2"/>
</dbReference>
<accession>A0AAJ1C0E5</accession>
<dbReference type="InterPro" id="IPR010071">
    <property type="entry name" value="AA_adenyl_dom"/>
</dbReference>
<dbReference type="PANTHER" id="PTHR45527">
    <property type="entry name" value="NONRIBOSOMAL PEPTIDE SYNTHETASE"/>
    <property type="match status" value="1"/>
</dbReference>
<gene>
    <name evidence="6" type="ORF">NBH21_22270</name>
</gene>
<evidence type="ECO:0000256" key="1">
    <source>
        <dbReference type="ARBA" id="ARBA00022450"/>
    </source>
</evidence>
<dbReference type="NCBIfam" id="TIGR01733">
    <property type="entry name" value="AA-adenyl-dom"/>
    <property type="match status" value="1"/>
</dbReference>
<dbReference type="InterPro" id="IPR036736">
    <property type="entry name" value="ACP-like_sf"/>
</dbReference>
<dbReference type="InterPro" id="IPR000873">
    <property type="entry name" value="AMP-dep_synth/lig_dom"/>
</dbReference>
<dbReference type="Gene3D" id="3.30.300.30">
    <property type="match status" value="1"/>
</dbReference>
<dbReference type="SMART" id="SM00823">
    <property type="entry name" value="PKS_PP"/>
    <property type="match status" value="1"/>
</dbReference>
<keyword evidence="3" id="KW-0479">Metal-binding</keyword>
<dbReference type="SUPFAM" id="SSF56801">
    <property type="entry name" value="Acetyl-CoA synthetase-like"/>
    <property type="match status" value="1"/>
</dbReference>
<sequence>MSYTTGYGMNGASIAPDGEFRRRVHYDRQRSIHDIFRDHAHSNPDARALVFGSSSLTYGELDHLSDALAAYLLSCGVGKGEVVALLVPRALSTVVAKLGILKAGAAYLPVDPAFPADHLAYVIGECAPKVIFTDSAHGPDIELPTAGAGKIVDLSALLPTLTAGISCTLPEVGGADPAYVMYTSGSTGRPKGVVIPHRGIARLVLDQNYVLFDHEDVVLHTATISFDAATFEIWGALLNGSALAGMPAGSFSLAELSNVIRENGVTVMLLTTGLFNLFADHAVGDLPSLRHVFFGGEAGSVEHARRFQNAHPGCRLTNAYGPTEATVIATTFTIPAGFDAKDLPIGSAIANTDLLILDENLRPLPAGAEGQLALAGDGLAIGYVNRPDLTAEKFVMVESGDGDAVRCYLTGDLATMGADGMLFFRGRRDRQIKINGKRIELDEIEAALRRDPRVLDAVVACHEQGPSLKRIVAYLHPRNESDVDNPGFLPAVMEKLRSALPAYMIPSAAMVLKEFPLTQAGKTDRAKLPLPPVESAKPEAPGSRSEEILTGLWQEALGAAEIPVDRNFFDLGGTSLQLLKVHAGLEAELGRNVDVIALFKHPTIRELARFLDGRTPQASRGMTPDQRAALQRRTASNFRRSST</sequence>
<reference evidence="6" key="1">
    <citation type="submission" date="2022-06" db="EMBL/GenBank/DDBJ databases">
        <authorList>
            <person name="Sun Q."/>
        </authorList>
    </citation>
    <scope>NUCLEOTIDE SEQUENCE</scope>
    <source>
        <strain evidence="6">S101</strain>
    </source>
</reference>
<dbReference type="PROSITE" id="PS50075">
    <property type="entry name" value="CARRIER"/>
    <property type="match status" value="1"/>
</dbReference>
<proteinExistence type="predicted"/>
<dbReference type="PROSITE" id="PS00455">
    <property type="entry name" value="AMP_BINDING"/>
    <property type="match status" value="1"/>
</dbReference>
<dbReference type="AlphaFoldDB" id="A0AAJ1C0E5"/>
<dbReference type="PRINTS" id="PR00154">
    <property type="entry name" value="AMPBINDING"/>
</dbReference>
<comment type="caution">
    <text evidence="6">The sequence shown here is derived from an EMBL/GenBank/DDBJ whole genome shotgun (WGS) entry which is preliminary data.</text>
</comment>
<dbReference type="GO" id="GO:0005737">
    <property type="term" value="C:cytoplasm"/>
    <property type="evidence" value="ECO:0007669"/>
    <property type="project" value="TreeGrafter"/>
</dbReference>
<dbReference type="GO" id="GO:0043041">
    <property type="term" value="P:amino acid activation for nonribosomal peptide biosynthetic process"/>
    <property type="evidence" value="ECO:0007669"/>
    <property type="project" value="TreeGrafter"/>
</dbReference>
<dbReference type="Gene3D" id="3.40.50.1820">
    <property type="entry name" value="alpha/beta hydrolase"/>
    <property type="match status" value="1"/>
</dbReference>
<organism evidence="6 7">
    <name type="scientific">Ciceribacter sichuanensis</name>
    <dbReference type="NCBI Taxonomy" id="2949647"/>
    <lineage>
        <taxon>Bacteria</taxon>
        <taxon>Pseudomonadati</taxon>
        <taxon>Pseudomonadota</taxon>
        <taxon>Alphaproteobacteria</taxon>
        <taxon>Hyphomicrobiales</taxon>
        <taxon>Rhizobiaceae</taxon>
        <taxon>Ciceribacter</taxon>
    </lineage>
</organism>
<dbReference type="Pfam" id="PF00550">
    <property type="entry name" value="PP-binding"/>
    <property type="match status" value="1"/>
</dbReference>
<evidence type="ECO:0000313" key="6">
    <source>
        <dbReference type="EMBL" id="MCO5959506.1"/>
    </source>
</evidence>
<keyword evidence="1" id="KW-0596">Phosphopantetheine</keyword>
<dbReference type="EMBL" id="JAMXLX010000009">
    <property type="protein sequence ID" value="MCO5959506.1"/>
    <property type="molecule type" value="Genomic_DNA"/>
</dbReference>
<evidence type="ECO:0000313" key="7">
    <source>
        <dbReference type="Proteomes" id="UP001155380"/>
    </source>
</evidence>
<dbReference type="InterPro" id="IPR045851">
    <property type="entry name" value="AMP-bd_C_sf"/>
</dbReference>
<dbReference type="GO" id="GO:0046872">
    <property type="term" value="F:metal ion binding"/>
    <property type="evidence" value="ECO:0007669"/>
    <property type="project" value="UniProtKB-KW"/>
</dbReference>
<name>A0AAJ1C0E5_9HYPH</name>
<evidence type="ECO:0000256" key="4">
    <source>
        <dbReference type="SAM" id="MobiDB-lite"/>
    </source>
</evidence>
<dbReference type="RefSeq" id="WP_250915134.1">
    <property type="nucleotide sequence ID" value="NZ_JAMXLX010000009.1"/>
</dbReference>
<dbReference type="PANTHER" id="PTHR45527:SF1">
    <property type="entry name" value="FATTY ACID SYNTHASE"/>
    <property type="match status" value="1"/>
</dbReference>
<dbReference type="InterPro" id="IPR009081">
    <property type="entry name" value="PP-bd_ACP"/>
</dbReference>
<dbReference type="InterPro" id="IPR029058">
    <property type="entry name" value="AB_hydrolase_fold"/>
</dbReference>
<evidence type="ECO:0000256" key="2">
    <source>
        <dbReference type="ARBA" id="ARBA00022553"/>
    </source>
</evidence>
<feature type="domain" description="Carrier" evidence="5">
    <location>
        <begin position="540"/>
        <end position="615"/>
    </location>
</feature>
<keyword evidence="2" id="KW-0597">Phosphoprotein</keyword>
<dbReference type="GO" id="GO:0044550">
    <property type="term" value="P:secondary metabolite biosynthetic process"/>
    <property type="evidence" value="ECO:0007669"/>
    <property type="project" value="TreeGrafter"/>
</dbReference>
<dbReference type="Pfam" id="PF00501">
    <property type="entry name" value="AMP-binding"/>
    <property type="match status" value="1"/>
</dbReference>
<feature type="region of interest" description="Disordered" evidence="4">
    <location>
        <begin position="615"/>
        <end position="643"/>
    </location>
</feature>
<dbReference type="CDD" id="cd12117">
    <property type="entry name" value="A_NRPS_Srf_like"/>
    <property type="match status" value="1"/>
</dbReference>
<dbReference type="InterPro" id="IPR020845">
    <property type="entry name" value="AMP-binding_CS"/>
</dbReference>
<dbReference type="InterPro" id="IPR020806">
    <property type="entry name" value="PKS_PP-bd"/>
</dbReference>
<evidence type="ECO:0000259" key="5">
    <source>
        <dbReference type="PROSITE" id="PS50075"/>
    </source>
</evidence>
<dbReference type="GO" id="GO:0031177">
    <property type="term" value="F:phosphopantetheine binding"/>
    <property type="evidence" value="ECO:0007669"/>
    <property type="project" value="InterPro"/>
</dbReference>
<feature type="compositionally biased region" description="Polar residues" evidence="4">
    <location>
        <begin position="633"/>
        <end position="643"/>
    </location>
</feature>
<evidence type="ECO:0000256" key="3">
    <source>
        <dbReference type="ARBA" id="ARBA00022723"/>
    </source>
</evidence>
<dbReference type="Pfam" id="PF13193">
    <property type="entry name" value="AMP-binding_C"/>
    <property type="match status" value="1"/>
</dbReference>
<dbReference type="SUPFAM" id="SSF47336">
    <property type="entry name" value="ACP-like"/>
    <property type="match status" value="1"/>
</dbReference>
<protein>
    <submittedName>
        <fullName evidence="6">Non-ribosomal peptide synthetase</fullName>
    </submittedName>
</protein>
<feature type="region of interest" description="Disordered" evidence="4">
    <location>
        <begin position="523"/>
        <end position="545"/>
    </location>
</feature>